<comment type="pathway">
    <text evidence="1">Cofactor biosynthesis; molybdopterin biosynthesis.</text>
</comment>
<evidence type="ECO:0000313" key="4">
    <source>
        <dbReference type="EMBL" id="GAI47307.1"/>
    </source>
</evidence>
<dbReference type="GO" id="GO:0006777">
    <property type="term" value="P:Mo-molybdopterin cofactor biosynthetic process"/>
    <property type="evidence" value="ECO:0007669"/>
    <property type="project" value="UniProtKB-KW"/>
</dbReference>
<dbReference type="Gene3D" id="3.30.70.640">
    <property type="entry name" value="Molybdopterin cofactor biosynthesis C (MoaC) domain"/>
    <property type="match status" value="1"/>
</dbReference>
<organism evidence="4">
    <name type="scientific">marine sediment metagenome</name>
    <dbReference type="NCBI Taxonomy" id="412755"/>
    <lineage>
        <taxon>unclassified sequences</taxon>
        <taxon>metagenomes</taxon>
        <taxon>ecological metagenomes</taxon>
    </lineage>
</organism>
<name>X1NTC8_9ZZZZ</name>
<evidence type="ECO:0000259" key="3">
    <source>
        <dbReference type="Pfam" id="PF01967"/>
    </source>
</evidence>
<protein>
    <recommendedName>
        <fullName evidence="3">Molybdopterin cofactor biosynthesis C (MoaC) domain-containing protein</fullName>
    </recommendedName>
</protein>
<dbReference type="Pfam" id="PF01967">
    <property type="entry name" value="MoaC"/>
    <property type="match status" value="1"/>
</dbReference>
<evidence type="ECO:0000256" key="2">
    <source>
        <dbReference type="ARBA" id="ARBA00023150"/>
    </source>
</evidence>
<proteinExistence type="predicted"/>
<feature type="domain" description="Molybdopterin cofactor biosynthesis C (MoaC)" evidence="3">
    <location>
        <begin position="1"/>
        <end position="57"/>
    </location>
</feature>
<dbReference type="UniPathway" id="UPA00344"/>
<gene>
    <name evidence="4" type="ORF">S06H3_60726</name>
</gene>
<dbReference type="EMBL" id="BARV01039672">
    <property type="protein sequence ID" value="GAI47307.1"/>
    <property type="molecule type" value="Genomic_DNA"/>
</dbReference>
<dbReference type="InterPro" id="IPR036522">
    <property type="entry name" value="MoaC_sf"/>
</dbReference>
<reference evidence="4" key="1">
    <citation type="journal article" date="2014" name="Front. Microbiol.">
        <title>High frequency of phylogenetically diverse reductive dehalogenase-homologous genes in deep subseafloor sedimentary metagenomes.</title>
        <authorList>
            <person name="Kawai M."/>
            <person name="Futagami T."/>
            <person name="Toyoda A."/>
            <person name="Takaki Y."/>
            <person name="Nishi S."/>
            <person name="Hori S."/>
            <person name="Arai W."/>
            <person name="Tsubouchi T."/>
            <person name="Morono Y."/>
            <person name="Uchiyama I."/>
            <person name="Ito T."/>
            <person name="Fujiyama A."/>
            <person name="Inagaki F."/>
            <person name="Takami H."/>
        </authorList>
    </citation>
    <scope>NUCLEOTIDE SEQUENCE</scope>
    <source>
        <strain evidence="4">Expedition CK06-06</strain>
    </source>
</reference>
<dbReference type="SUPFAM" id="SSF55040">
    <property type="entry name" value="Molybdenum cofactor biosynthesis protein C, MoaC"/>
    <property type="match status" value="1"/>
</dbReference>
<keyword evidence="2" id="KW-0501">Molybdenum cofactor biosynthesis</keyword>
<dbReference type="AlphaFoldDB" id="X1NTC8"/>
<sequence>MIDISSKFETLREARAEARVKMAGSTVEAVRKGQVPKGNVLEIARAAAVMAAKKTSE</sequence>
<feature type="non-terminal residue" evidence="4">
    <location>
        <position position="57"/>
    </location>
</feature>
<comment type="caution">
    <text evidence="4">The sequence shown here is derived from an EMBL/GenBank/DDBJ whole genome shotgun (WGS) entry which is preliminary data.</text>
</comment>
<accession>X1NTC8</accession>
<evidence type="ECO:0000256" key="1">
    <source>
        <dbReference type="ARBA" id="ARBA00005046"/>
    </source>
</evidence>
<dbReference type="InterPro" id="IPR002820">
    <property type="entry name" value="Mopterin_CF_biosynth-C_dom"/>
</dbReference>